<feature type="transmembrane region" description="Helical" evidence="2">
    <location>
        <begin position="35"/>
        <end position="56"/>
    </location>
</feature>
<keyword evidence="2" id="KW-0472">Membrane</keyword>
<feature type="region of interest" description="Disordered" evidence="1">
    <location>
        <begin position="148"/>
        <end position="189"/>
    </location>
</feature>
<dbReference type="Proteomes" id="UP000198917">
    <property type="component" value="Unassembled WGS sequence"/>
</dbReference>
<reference evidence="3 4" key="1">
    <citation type="submission" date="2016-10" db="EMBL/GenBank/DDBJ databases">
        <authorList>
            <person name="Varghese N."/>
            <person name="Submissions S."/>
        </authorList>
    </citation>
    <scope>NUCLEOTIDE SEQUENCE [LARGE SCALE GENOMIC DNA]</scope>
    <source>
        <strain evidence="3 4">PDC82</strain>
    </source>
</reference>
<gene>
    <name evidence="3" type="ORF">SAMN05428983_3528</name>
</gene>
<proteinExistence type="predicted"/>
<feature type="region of interest" description="Disordered" evidence="1">
    <location>
        <begin position="1"/>
        <end position="33"/>
    </location>
</feature>
<dbReference type="AlphaFoldDB" id="A0A7Z7FQY4"/>
<evidence type="ECO:0000256" key="1">
    <source>
        <dbReference type="SAM" id="MobiDB-lite"/>
    </source>
</evidence>
<evidence type="ECO:0008006" key="5">
    <source>
        <dbReference type="Google" id="ProtNLM"/>
    </source>
</evidence>
<accession>A0A7Z7FQY4</accession>
<feature type="compositionally biased region" description="Basic and acidic residues" evidence="1">
    <location>
        <begin position="1"/>
        <end position="11"/>
    </location>
</feature>
<evidence type="ECO:0000313" key="3">
    <source>
        <dbReference type="EMBL" id="SDJ99568.1"/>
    </source>
</evidence>
<dbReference type="SUPFAM" id="SSF101756">
    <property type="entry name" value="Hypothetical protein YgiW"/>
    <property type="match status" value="1"/>
</dbReference>
<keyword evidence="2" id="KW-1133">Transmembrane helix</keyword>
<keyword evidence="2" id="KW-0812">Transmembrane</keyword>
<protein>
    <recommendedName>
        <fullName evidence="5">Transmembrane protein</fullName>
    </recommendedName>
</protein>
<sequence>MSHSEDNKEIESSPAPKAATEAPVPPHRKHRRKTAAMTFAAVAILAVGAAAGAGAVKLTRPTPEMAPMTPVAISTVKEGNLVTFKGKVAEIFGNKFIVQDESGRALVDTGPEGENGKAAKVDEAISVQGRFDDGVLHASYIVRQDGTIEALGPAGGPPRHGPKHDMRRGPAGEIGHGPMEDAPPPPPKP</sequence>
<dbReference type="InterPro" id="IPR036700">
    <property type="entry name" value="BOBF_sf"/>
</dbReference>
<comment type="caution">
    <text evidence="3">The sequence shown here is derived from an EMBL/GenBank/DDBJ whole genome shotgun (WGS) entry which is preliminary data.</text>
</comment>
<name>A0A7Z7FQY4_9HYPH</name>
<dbReference type="RefSeq" id="WP_092733473.1">
    <property type="nucleotide sequence ID" value="NZ_FNEW01000003.1"/>
</dbReference>
<dbReference type="EMBL" id="FNEW01000003">
    <property type="protein sequence ID" value="SDJ99568.1"/>
    <property type="molecule type" value="Genomic_DNA"/>
</dbReference>
<evidence type="ECO:0000256" key="2">
    <source>
        <dbReference type="SAM" id="Phobius"/>
    </source>
</evidence>
<organism evidence="3 4">
    <name type="scientific">Agrobacterium fabrum</name>
    <dbReference type="NCBI Taxonomy" id="1176649"/>
    <lineage>
        <taxon>Bacteria</taxon>
        <taxon>Pseudomonadati</taxon>
        <taxon>Pseudomonadota</taxon>
        <taxon>Alphaproteobacteria</taxon>
        <taxon>Hyphomicrobiales</taxon>
        <taxon>Rhizobiaceae</taxon>
        <taxon>Rhizobium/Agrobacterium group</taxon>
        <taxon>Agrobacterium</taxon>
        <taxon>Agrobacterium tumefaciens complex</taxon>
    </lineage>
</organism>
<evidence type="ECO:0000313" key="4">
    <source>
        <dbReference type="Proteomes" id="UP000198917"/>
    </source>
</evidence>